<organism evidence="1 2">
    <name type="scientific">Cucumis sativus</name>
    <name type="common">Cucumber</name>
    <dbReference type="NCBI Taxonomy" id="3659"/>
    <lineage>
        <taxon>Eukaryota</taxon>
        <taxon>Viridiplantae</taxon>
        <taxon>Streptophyta</taxon>
        <taxon>Embryophyta</taxon>
        <taxon>Tracheophyta</taxon>
        <taxon>Spermatophyta</taxon>
        <taxon>Magnoliopsida</taxon>
        <taxon>eudicotyledons</taxon>
        <taxon>Gunneridae</taxon>
        <taxon>Pentapetalae</taxon>
        <taxon>rosids</taxon>
        <taxon>fabids</taxon>
        <taxon>Cucurbitales</taxon>
        <taxon>Cucurbitaceae</taxon>
        <taxon>Benincaseae</taxon>
        <taxon>Cucumis</taxon>
    </lineage>
</organism>
<sequence length="101" mass="11404">MYNILFKGKWVINKVQDWRGGPGRTSHGCRSVGPQRGSEHDYLCFDATFVLKAYTGPSLSYLCLATPAVPANNQKPFLCEVQNTTTLFLFCFIPKLKLYSH</sequence>
<dbReference type="Proteomes" id="UP000029981">
    <property type="component" value="Chromosome 2"/>
</dbReference>
<dbReference type="Gramene" id="KGN61808">
    <property type="protein sequence ID" value="KGN61808"/>
    <property type="gene ID" value="Csa_2G248655"/>
</dbReference>
<evidence type="ECO:0000313" key="1">
    <source>
        <dbReference type="EMBL" id="KGN61808.1"/>
    </source>
</evidence>
<protein>
    <submittedName>
        <fullName evidence="1">Uncharacterized protein</fullName>
    </submittedName>
</protein>
<reference evidence="1 2" key="4">
    <citation type="journal article" date="2011" name="BMC Genomics">
        <title>RNA-Seq improves annotation of protein-coding genes in the cucumber genome.</title>
        <authorList>
            <person name="Li Z."/>
            <person name="Zhang Z."/>
            <person name="Yan P."/>
            <person name="Huang S."/>
            <person name="Fei Z."/>
            <person name="Lin K."/>
        </authorList>
    </citation>
    <scope>NUCLEOTIDE SEQUENCE [LARGE SCALE GENOMIC DNA]</scope>
    <source>
        <strain evidence="2">cv. 9930</strain>
    </source>
</reference>
<gene>
    <name evidence="1" type="ORF">Csa_2G248655</name>
</gene>
<dbReference type="EMBL" id="CM002923">
    <property type="protein sequence ID" value="KGN61808.1"/>
    <property type="molecule type" value="Genomic_DNA"/>
</dbReference>
<dbReference type="AlphaFoldDB" id="A0A0A0LJ05"/>
<name>A0A0A0LJ05_CUCSA</name>
<reference evidence="1 2" key="1">
    <citation type="journal article" date="2009" name="Nat. Genet.">
        <title>The genome of the cucumber, Cucumis sativus L.</title>
        <authorList>
            <person name="Huang S."/>
            <person name="Li R."/>
            <person name="Zhang Z."/>
            <person name="Li L."/>
            <person name="Gu X."/>
            <person name="Fan W."/>
            <person name="Lucas W.J."/>
            <person name="Wang X."/>
            <person name="Xie B."/>
            <person name="Ni P."/>
            <person name="Ren Y."/>
            <person name="Zhu H."/>
            <person name="Li J."/>
            <person name="Lin K."/>
            <person name="Jin W."/>
            <person name="Fei Z."/>
            <person name="Li G."/>
            <person name="Staub J."/>
            <person name="Kilian A."/>
            <person name="van der Vossen E.A."/>
            <person name="Wu Y."/>
            <person name="Guo J."/>
            <person name="He J."/>
            <person name="Jia Z."/>
            <person name="Ren Y."/>
            <person name="Tian G."/>
            <person name="Lu Y."/>
            <person name="Ruan J."/>
            <person name="Qian W."/>
            <person name="Wang M."/>
            <person name="Huang Q."/>
            <person name="Li B."/>
            <person name="Xuan Z."/>
            <person name="Cao J."/>
            <person name="Asan"/>
            <person name="Wu Z."/>
            <person name="Zhang J."/>
            <person name="Cai Q."/>
            <person name="Bai Y."/>
            <person name="Zhao B."/>
            <person name="Han Y."/>
            <person name="Li Y."/>
            <person name="Li X."/>
            <person name="Wang S."/>
            <person name="Shi Q."/>
            <person name="Liu S."/>
            <person name="Cho W.K."/>
            <person name="Kim J.Y."/>
            <person name="Xu Y."/>
            <person name="Heller-Uszynska K."/>
            <person name="Miao H."/>
            <person name="Cheng Z."/>
            <person name="Zhang S."/>
            <person name="Wu J."/>
            <person name="Yang Y."/>
            <person name="Kang H."/>
            <person name="Li M."/>
            <person name="Liang H."/>
            <person name="Ren X."/>
            <person name="Shi Z."/>
            <person name="Wen M."/>
            <person name="Jian M."/>
            <person name="Yang H."/>
            <person name="Zhang G."/>
            <person name="Yang Z."/>
            <person name="Chen R."/>
            <person name="Liu S."/>
            <person name="Li J."/>
            <person name="Ma L."/>
            <person name="Liu H."/>
            <person name="Zhou Y."/>
            <person name="Zhao J."/>
            <person name="Fang X."/>
            <person name="Li G."/>
            <person name="Fang L."/>
            <person name="Li Y."/>
            <person name="Liu D."/>
            <person name="Zheng H."/>
            <person name="Zhang Y."/>
            <person name="Qin N."/>
            <person name="Li Z."/>
            <person name="Yang G."/>
            <person name="Yang S."/>
            <person name="Bolund L."/>
            <person name="Kristiansen K."/>
            <person name="Zheng H."/>
            <person name="Li S."/>
            <person name="Zhang X."/>
            <person name="Yang H."/>
            <person name="Wang J."/>
            <person name="Sun R."/>
            <person name="Zhang B."/>
            <person name="Jiang S."/>
            <person name="Wang J."/>
            <person name="Du Y."/>
            <person name="Li S."/>
        </authorList>
    </citation>
    <scope>NUCLEOTIDE SEQUENCE [LARGE SCALE GENOMIC DNA]</scope>
    <source>
        <strain evidence="2">cv. 9930</strain>
    </source>
</reference>
<keyword evidence="2" id="KW-1185">Reference proteome</keyword>
<accession>A0A0A0LJ05</accession>
<reference evidence="1 2" key="2">
    <citation type="journal article" date="2009" name="PLoS ONE">
        <title>An integrated genetic and cytogenetic map of the cucumber genome.</title>
        <authorList>
            <person name="Ren Y."/>
            <person name="Zhang Z."/>
            <person name="Liu J."/>
            <person name="Staub J.E."/>
            <person name="Han Y."/>
            <person name="Cheng Z."/>
            <person name="Li X."/>
            <person name="Lu J."/>
            <person name="Miao H."/>
            <person name="Kang H."/>
            <person name="Xie B."/>
            <person name="Gu X."/>
            <person name="Wang X."/>
            <person name="Du Y."/>
            <person name="Jin W."/>
            <person name="Huang S."/>
        </authorList>
    </citation>
    <scope>NUCLEOTIDE SEQUENCE [LARGE SCALE GENOMIC DNA]</scope>
    <source>
        <strain evidence="2">cv. 9930</strain>
    </source>
</reference>
<reference evidence="1 2" key="3">
    <citation type="journal article" date="2010" name="BMC Genomics">
        <title>Transcriptome sequencing and comparative analysis of cucumber flowers with different sex types.</title>
        <authorList>
            <person name="Guo S."/>
            <person name="Zheng Y."/>
            <person name="Joung J.G."/>
            <person name="Liu S."/>
            <person name="Zhang Z."/>
            <person name="Crasta O.R."/>
            <person name="Sobral B.W."/>
            <person name="Xu Y."/>
            <person name="Huang S."/>
            <person name="Fei Z."/>
        </authorList>
    </citation>
    <scope>NUCLEOTIDE SEQUENCE [LARGE SCALE GENOMIC DNA]</scope>
    <source>
        <strain evidence="2">cv. 9930</strain>
    </source>
</reference>
<evidence type="ECO:0000313" key="2">
    <source>
        <dbReference type="Proteomes" id="UP000029981"/>
    </source>
</evidence>
<proteinExistence type="predicted"/>